<gene>
    <name evidence="1" type="ORF">CHLRE_02g142667v5</name>
</gene>
<dbReference type="RefSeq" id="XP_042927926.1">
    <property type="nucleotide sequence ID" value="XM_043060179.1"/>
</dbReference>
<proteinExistence type="predicted"/>
<dbReference type="EMBL" id="CM008963">
    <property type="protein sequence ID" value="PNW87675.1"/>
    <property type="molecule type" value="Genomic_DNA"/>
</dbReference>
<dbReference type="GeneID" id="66052582"/>
<protein>
    <submittedName>
        <fullName evidence="1">Uncharacterized protein</fullName>
    </submittedName>
</protein>
<accession>A0A2K3E4F1</accession>
<dbReference type="AlphaFoldDB" id="A0A2K3E4F1"/>
<keyword evidence="2" id="KW-1185">Reference proteome</keyword>
<evidence type="ECO:0000313" key="1">
    <source>
        <dbReference type="EMBL" id="PNW87675.1"/>
    </source>
</evidence>
<sequence length="78" mass="8267">MHCSKFAVSAMLGSMEWRVARVCCSAVAAASRWALARSATSWRCSAWQAFISFRSFAAALAASTSGRLLLPQGLPQGG</sequence>
<organism evidence="1 2">
    <name type="scientific">Chlamydomonas reinhardtii</name>
    <name type="common">Chlamydomonas smithii</name>
    <dbReference type="NCBI Taxonomy" id="3055"/>
    <lineage>
        <taxon>Eukaryota</taxon>
        <taxon>Viridiplantae</taxon>
        <taxon>Chlorophyta</taxon>
        <taxon>core chlorophytes</taxon>
        <taxon>Chlorophyceae</taxon>
        <taxon>CS clade</taxon>
        <taxon>Chlamydomonadales</taxon>
        <taxon>Chlamydomonadaceae</taxon>
        <taxon>Chlamydomonas</taxon>
    </lineage>
</organism>
<name>A0A2K3E4F1_CHLRE</name>
<dbReference type="KEGG" id="cre:CHLRE_02g142667v5"/>
<dbReference type="Gramene" id="PNW87675">
    <property type="protein sequence ID" value="PNW87675"/>
    <property type="gene ID" value="CHLRE_02g142667v5"/>
</dbReference>
<reference evidence="1 2" key="1">
    <citation type="journal article" date="2007" name="Science">
        <title>The Chlamydomonas genome reveals the evolution of key animal and plant functions.</title>
        <authorList>
            <person name="Merchant S.S."/>
            <person name="Prochnik S.E."/>
            <person name="Vallon O."/>
            <person name="Harris E.H."/>
            <person name="Karpowicz S.J."/>
            <person name="Witman G.B."/>
            <person name="Terry A."/>
            <person name="Salamov A."/>
            <person name="Fritz-Laylin L.K."/>
            <person name="Marechal-Drouard L."/>
            <person name="Marshall W.F."/>
            <person name="Qu L.H."/>
            <person name="Nelson D.R."/>
            <person name="Sanderfoot A.A."/>
            <person name="Spalding M.H."/>
            <person name="Kapitonov V.V."/>
            <person name="Ren Q."/>
            <person name="Ferris P."/>
            <person name="Lindquist E."/>
            <person name="Shapiro H."/>
            <person name="Lucas S.M."/>
            <person name="Grimwood J."/>
            <person name="Schmutz J."/>
            <person name="Cardol P."/>
            <person name="Cerutti H."/>
            <person name="Chanfreau G."/>
            <person name="Chen C.L."/>
            <person name="Cognat V."/>
            <person name="Croft M.T."/>
            <person name="Dent R."/>
            <person name="Dutcher S."/>
            <person name="Fernandez E."/>
            <person name="Fukuzawa H."/>
            <person name="Gonzalez-Ballester D."/>
            <person name="Gonzalez-Halphen D."/>
            <person name="Hallmann A."/>
            <person name="Hanikenne M."/>
            <person name="Hippler M."/>
            <person name="Inwood W."/>
            <person name="Jabbari K."/>
            <person name="Kalanon M."/>
            <person name="Kuras R."/>
            <person name="Lefebvre P.A."/>
            <person name="Lemaire S.D."/>
            <person name="Lobanov A.V."/>
            <person name="Lohr M."/>
            <person name="Manuell A."/>
            <person name="Meier I."/>
            <person name="Mets L."/>
            <person name="Mittag M."/>
            <person name="Mittelmeier T."/>
            <person name="Moroney J.V."/>
            <person name="Moseley J."/>
            <person name="Napoli C."/>
            <person name="Nedelcu A.M."/>
            <person name="Niyogi K."/>
            <person name="Novoselov S.V."/>
            <person name="Paulsen I.T."/>
            <person name="Pazour G."/>
            <person name="Purton S."/>
            <person name="Ral J.P."/>
            <person name="Riano-Pachon D.M."/>
            <person name="Riekhof W."/>
            <person name="Rymarquis L."/>
            <person name="Schroda M."/>
            <person name="Stern D."/>
            <person name="Umen J."/>
            <person name="Willows R."/>
            <person name="Wilson N."/>
            <person name="Zimmer S.L."/>
            <person name="Allmer J."/>
            <person name="Balk J."/>
            <person name="Bisova K."/>
            <person name="Chen C.J."/>
            <person name="Elias M."/>
            <person name="Gendler K."/>
            <person name="Hauser C."/>
            <person name="Lamb M.R."/>
            <person name="Ledford H."/>
            <person name="Long J.C."/>
            <person name="Minagawa J."/>
            <person name="Page M.D."/>
            <person name="Pan J."/>
            <person name="Pootakham W."/>
            <person name="Roje S."/>
            <person name="Rose A."/>
            <person name="Stahlberg E."/>
            <person name="Terauchi A.M."/>
            <person name="Yang P."/>
            <person name="Ball S."/>
            <person name="Bowler C."/>
            <person name="Dieckmann C.L."/>
            <person name="Gladyshev V.N."/>
            <person name="Green P."/>
            <person name="Jorgensen R."/>
            <person name="Mayfield S."/>
            <person name="Mueller-Roeber B."/>
            <person name="Rajamani S."/>
            <person name="Sayre R.T."/>
            <person name="Brokstein P."/>
            <person name="Dubchak I."/>
            <person name="Goodstein D."/>
            <person name="Hornick L."/>
            <person name="Huang Y.W."/>
            <person name="Jhaveri J."/>
            <person name="Luo Y."/>
            <person name="Martinez D."/>
            <person name="Ngau W.C."/>
            <person name="Otillar B."/>
            <person name="Poliakov A."/>
            <person name="Porter A."/>
            <person name="Szajkowski L."/>
            <person name="Werner G."/>
            <person name="Zhou K."/>
            <person name="Grigoriev I.V."/>
            <person name="Rokhsar D.S."/>
            <person name="Grossman A.R."/>
        </authorList>
    </citation>
    <scope>NUCLEOTIDE SEQUENCE [LARGE SCALE GENOMIC DNA]</scope>
    <source>
        <strain evidence="2">CC-503</strain>
    </source>
</reference>
<dbReference type="Proteomes" id="UP000006906">
    <property type="component" value="Chromosome 2"/>
</dbReference>
<evidence type="ECO:0000313" key="2">
    <source>
        <dbReference type="Proteomes" id="UP000006906"/>
    </source>
</evidence>
<dbReference type="InParanoid" id="A0A2K3E4F1"/>